<dbReference type="EMBL" id="JAMBOP010000027">
    <property type="protein sequence ID" value="MCM3737705.1"/>
    <property type="molecule type" value="Genomic_DNA"/>
</dbReference>
<evidence type="ECO:0000313" key="2">
    <source>
        <dbReference type="Proteomes" id="UP001202289"/>
    </source>
</evidence>
<evidence type="ECO:0000313" key="1">
    <source>
        <dbReference type="EMBL" id="MCM3737705.1"/>
    </source>
</evidence>
<name>A0ACC6AA56_9BACI</name>
<gene>
    <name evidence="1" type="ORF">M3215_18435</name>
</gene>
<sequence>MWRTLKKDKYFIISISFLLLFVLASIGNSIFTDGQTRQVSIQFDENGNVQSAPFPPSSTFLLGTDRKGYDLLHRVVAGAKWSIGSTFLIAFIRTILGIGIGTYMAFYAKRKFKTLEATFDSFTVIPMTLIAYFILNTVLQFDNGVVPPPLYQRALFEIIVLVILALPTLSFYFANETKKLLSEEFMYAAQILGGSKWHLIKKHLFPHLFPVFMIVLTQQFIQALILLSHLGILQLYFGGTILFTGNEVESVSSEWSGLIGLYFRSFTVHPWIPMVPIGCFILTIIAANVVSLRIKIAVENQNIQKTSEKESNEQTDQHITTYAVNSFTFHKEG</sequence>
<comment type="caution">
    <text evidence="1">The sequence shown here is derived from an EMBL/GenBank/DDBJ whole genome shotgun (WGS) entry which is preliminary data.</text>
</comment>
<keyword evidence="2" id="KW-1185">Reference proteome</keyword>
<reference evidence="1" key="1">
    <citation type="submission" date="2022-05" db="EMBL/GenBank/DDBJ databases">
        <title>Comparative Genomics of Spacecraft Associated Microbes.</title>
        <authorList>
            <person name="Tran M.T."/>
            <person name="Wright A."/>
            <person name="Seuylemezian A."/>
            <person name="Eisen J."/>
            <person name="Coil D."/>
        </authorList>
    </citation>
    <scope>NUCLEOTIDE SEQUENCE</scope>
    <source>
        <strain evidence="1">FAIRING 10M-2.2</strain>
    </source>
</reference>
<organism evidence="1 2">
    <name type="scientific">Bacillus cytotoxicus</name>
    <dbReference type="NCBI Taxonomy" id="580165"/>
    <lineage>
        <taxon>Bacteria</taxon>
        <taxon>Bacillati</taxon>
        <taxon>Bacillota</taxon>
        <taxon>Bacilli</taxon>
        <taxon>Bacillales</taxon>
        <taxon>Bacillaceae</taxon>
        <taxon>Bacillus</taxon>
        <taxon>Bacillus cereus group</taxon>
    </lineage>
</organism>
<accession>A0ACC6AA56</accession>
<protein>
    <submittedName>
        <fullName evidence="1">ABC transporter permease subunit</fullName>
    </submittedName>
</protein>
<dbReference type="Proteomes" id="UP001202289">
    <property type="component" value="Unassembled WGS sequence"/>
</dbReference>
<proteinExistence type="predicted"/>